<dbReference type="SUPFAM" id="SSF46785">
    <property type="entry name" value="Winged helix' DNA-binding domain"/>
    <property type="match status" value="1"/>
</dbReference>
<dbReference type="InterPro" id="IPR016461">
    <property type="entry name" value="COMT-like"/>
</dbReference>
<dbReference type="GO" id="GO:0032259">
    <property type="term" value="P:methylation"/>
    <property type="evidence" value="ECO:0007669"/>
    <property type="project" value="UniProtKB-KW"/>
</dbReference>
<dbReference type="PIRSF" id="PIRSF005739">
    <property type="entry name" value="O-mtase"/>
    <property type="match status" value="1"/>
</dbReference>
<name>A0AAJ0CKR0_9HYPO</name>
<feature type="domain" description="O-methyltransferase C-terminal" evidence="5">
    <location>
        <begin position="194"/>
        <end position="388"/>
    </location>
</feature>
<evidence type="ECO:0000256" key="2">
    <source>
        <dbReference type="ARBA" id="ARBA00022679"/>
    </source>
</evidence>
<keyword evidence="7" id="KW-1185">Reference proteome</keyword>
<evidence type="ECO:0000256" key="1">
    <source>
        <dbReference type="ARBA" id="ARBA00022603"/>
    </source>
</evidence>
<dbReference type="SUPFAM" id="SSF53335">
    <property type="entry name" value="S-adenosyl-L-methionine-dependent methyltransferases"/>
    <property type="match status" value="1"/>
</dbReference>
<dbReference type="AlphaFoldDB" id="A0AAJ0CKR0"/>
<dbReference type="InterPro" id="IPR001077">
    <property type="entry name" value="COMT_C"/>
</dbReference>
<dbReference type="GO" id="GO:0008171">
    <property type="term" value="F:O-methyltransferase activity"/>
    <property type="evidence" value="ECO:0007669"/>
    <property type="project" value="InterPro"/>
</dbReference>
<gene>
    <name evidence="6" type="ORF">QQS21_009796</name>
</gene>
<comment type="caution">
    <text evidence="6">The sequence shown here is derived from an EMBL/GenBank/DDBJ whole genome shotgun (WGS) entry which is preliminary data.</text>
</comment>
<dbReference type="InterPro" id="IPR029063">
    <property type="entry name" value="SAM-dependent_MTases_sf"/>
</dbReference>
<evidence type="ECO:0000313" key="7">
    <source>
        <dbReference type="Proteomes" id="UP001251528"/>
    </source>
</evidence>
<sequence length="409" mass="44501">MSANVGQNKRLAVQMEALAKQLAATAKTLRANPDSPIFHQDSAKVIESAEELVRDMKQPLARLLDDAAVMTQFGALRLFIKWKIFEKIPSEGSVSYKELADGLKADTALIARLGACLVANKILNEVQPGRVAHTALSTGFIPPKSPLSALACLSFDFHFKAVVELPAYFDTFGLGEPSSKYNTAVAFAMGDASMSIWDHLNRDPEFMSIFMVAMAAIASVMPTVGDYKFDWVVSKASDAPSRPLVVDVGGSKGHALQAIHDATPGLDMSRCVVEDLKPVVEEAKAIATGALRDAQFVSLDFHTEQPVKGALVYYIRRCLHDYGDDDCVDILQRISEAMESDSRLLIVEMVMRTPASVLSVTNDIIMATLGGKERDLDGFKTILGRAGLEVAEMLRTEGTDFAIIECRKV</sequence>
<evidence type="ECO:0000256" key="4">
    <source>
        <dbReference type="PIRSR" id="PIRSR005739-1"/>
    </source>
</evidence>
<dbReference type="EMBL" id="JASWJB010000262">
    <property type="protein sequence ID" value="KAK2592521.1"/>
    <property type="molecule type" value="Genomic_DNA"/>
</dbReference>
<keyword evidence="2" id="KW-0808">Transferase</keyword>
<dbReference type="Gene3D" id="1.10.10.10">
    <property type="entry name" value="Winged helix-like DNA-binding domain superfamily/Winged helix DNA-binding domain"/>
    <property type="match status" value="1"/>
</dbReference>
<organism evidence="6 7">
    <name type="scientific">Conoideocrella luteorostrata</name>
    <dbReference type="NCBI Taxonomy" id="1105319"/>
    <lineage>
        <taxon>Eukaryota</taxon>
        <taxon>Fungi</taxon>
        <taxon>Dikarya</taxon>
        <taxon>Ascomycota</taxon>
        <taxon>Pezizomycotina</taxon>
        <taxon>Sordariomycetes</taxon>
        <taxon>Hypocreomycetidae</taxon>
        <taxon>Hypocreales</taxon>
        <taxon>Clavicipitaceae</taxon>
        <taxon>Conoideocrella</taxon>
    </lineage>
</organism>
<dbReference type="PANTHER" id="PTHR43712">
    <property type="entry name" value="PUTATIVE (AFU_ORTHOLOGUE AFUA_4G14580)-RELATED"/>
    <property type="match status" value="1"/>
</dbReference>
<protein>
    <recommendedName>
        <fullName evidence="5">O-methyltransferase C-terminal domain-containing protein</fullName>
    </recommendedName>
</protein>
<feature type="active site" description="Proton acceptor" evidence="4">
    <location>
        <position position="320"/>
    </location>
</feature>
<evidence type="ECO:0000259" key="5">
    <source>
        <dbReference type="Pfam" id="PF00891"/>
    </source>
</evidence>
<evidence type="ECO:0000313" key="6">
    <source>
        <dbReference type="EMBL" id="KAK2592521.1"/>
    </source>
</evidence>
<keyword evidence="3" id="KW-0949">S-adenosyl-L-methionine</keyword>
<dbReference type="PROSITE" id="PS51683">
    <property type="entry name" value="SAM_OMT_II"/>
    <property type="match status" value="1"/>
</dbReference>
<dbReference type="InterPro" id="IPR036388">
    <property type="entry name" value="WH-like_DNA-bd_sf"/>
</dbReference>
<reference evidence="6" key="1">
    <citation type="submission" date="2023-06" db="EMBL/GenBank/DDBJ databases">
        <title>Conoideocrella luteorostrata (Hypocreales: Clavicipitaceae), a potential biocontrol fungus for elongate hemlock scale in United States Christmas tree production areas.</title>
        <authorList>
            <person name="Barrett H."/>
            <person name="Lovett B."/>
            <person name="Macias A.M."/>
            <person name="Stajich J.E."/>
            <person name="Kasson M.T."/>
        </authorList>
    </citation>
    <scope>NUCLEOTIDE SEQUENCE</scope>
    <source>
        <strain evidence="6">ARSEF 14590</strain>
    </source>
</reference>
<dbReference type="Pfam" id="PF00891">
    <property type="entry name" value="Methyltransf_2"/>
    <property type="match status" value="1"/>
</dbReference>
<dbReference type="InterPro" id="IPR036390">
    <property type="entry name" value="WH_DNA-bd_sf"/>
</dbReference>
<accession>A0AAJ0CKR0</accession>
<dbReference type="Proteomes" id="UP001251528">
    <property type="component" value="Unassembled WGS sequence"/>
</dbReference>
<dbReference type="Gene3D" id="3.40.50.150">
    <property type="entry name" value="Vaccinia Virus protein VP39"/>
    <property type="match status" value="1"/>
</dbReference>
<dbReference type="PANTHER" id="PTHR43712:SF4">
    <property type="entry name" value="O-METHYLTRANSFERASE DOMAIN-CONTAINING PROTEIN"/>
    <property type="match status" value="1"/>
</dbReference>
<proteinExistence type="predicted"/>
<evidence type="ECO:0000256" key="3">
    <source>
        <dbReference type="ARBA" id="ARBA00022691"/>
    </source>
</evidence>
<keyword evidence="1" id="KW-0489">Methyltransferase</keyword>